<evidence type="ECO:0000256" key="4">
    <source>
        <dbReference type="ARBA" id="ARBA00022679"/>
    </source>
</evidence>
<dbReference type="GO" id="GO:0016787">
    <property type="term" value="F:hydrolase activity"/>
    <property type="evidence" value="ECO:0007669"/>
    <property type="project" value="UniProtKB-KW"/>
</dbReference>
<reference evidence="16" key="1">
    <citation type="journal article" date="2018" name="Nat. Plants">
        <title>Whole-genome landscape of Medicago truncatula symbiotic genes.</title>
        <authorList>
            <person name="Pecrix Y."/>
            <person name="Gamas P."/>
            <person name="Carrere S."/>
        </authorList>
    </citation>
    <scope>NUCLEOTIDE SEQUENCE</scope>
    <source>
        <tissue evidence="16">Leaves</tissue>
    </source>
</reference>
<dbReference type="Gene3D" id="3.30.200.20">
    <property type="entry name" value="Phosphorylase Kinase, domain 1"/>
    <property type="match status" value="1"/>
</dbReference>
<dbReference type="FunFam" id="1.10.510.10:FF:001023">
    <property type="entry name" value="Os07g0541700 protein"/>
    <property type="match status" value="1"/>
</dbReference>
<organism evidence="16">
    <name type="scientific">Medicago truncatula</name>
    <name type="common">Barrel medic</name>
    <name type="synonym">Medicago tribuloides</name>
    <dbReference type="NCBI Taxonomy" id="3880"/>
    <lineage>
        <taxon>Eukaryota</taxon>
        <taxon>Viridiplantae</taxon>
        <taxon>Streptophyta</taxon>
        <taxon>Embryophyta</taxon>
        <taxon>Tracheophyta</taxon>
        <taxon>Spermatophyta</taxon>
        <taxon>Magnoliopsida</taxon>
        <taxon>eudicotyledons</taxon>
        <taxon>Gunneridae</taxon>
        <taxon>Pentapetalae</taxon>
        <taxon>rosids</taxon>
        <taxon>fabids</taxon>
        <taxon>Fabales</taxon>
        <taxon>Fabaceae</taxon>
        <taxon>Papilionoideae</taxon>
        <taxon>50 kb inversion clade</taxon>
        <taxon>NPAAA clade</taxon>
        <taxon>Hologalegina</taxon>
        <taxon>IRL clade</taxon>
        <taxon>Trifolieae</taxon>
        <taxon>Medicago</taxon>
    </lineage>
</organism>
<dbReference type="Gene3D" id="1.10.510.10">
    <property type="entry name" value="Transferase(Phosphotransferase) domain 1"/>
    <property type="match status" value="1"/>
</dbReference>
<keyword evidence="6" id="KW-0732">Signal</keyword>
<proteinExistence type="predicted"/>
<evidence type="ECO:0000256" key="12">
    <source>
        <dbReference type="ARBA" id="ARBA00023180"/>
    </source>
</evidence>
<dbReference type="GO" id="GO:0016020">
    <property type="term" value="C:membrane"/>
    <property type="evidence" value="ECO:0007669"/>
    <property type="project" value="UniProtKB-SubCell"/>
</dbReference>
<evidence type="ECO:0000256" key="14">
    <source>
        <dbReference type="ARBA" id="ARBA00048679"/>
    </source>
</evidence>
<evidence type="ECO:0000256" key="10">
    <source>
        <dbReference type="ARBA" id="ARBA00022989"/>
    </source>
</evidence>
<dbReference type="AlphaFoldDB" id="A0A396JKQ8"/>
<evidence type="ECO:0000259" key="15">
    <source>
        <dbReference type="PROSITE" id="PS50011"/>
    </source>
</evidence>
<evidence type="ECO:0000256" key="2">
    <source>
        <dbReference type="ARBA" id="ARBA00012513"/>
    </source>
</evidence>
<dbReference type="EC" id="2.7.11.1" evidence="2"/>
<dbReference type="GO" id="GO:0005524">
    <property type="term" value="F:ATP binding"/>
    <property type="evidence" value="ECO:0007669"/>
    <property type="project" value="UniProtKB-KW"/>
</dbReference>
<dbReference type="SUPFAM" id="SSF56112">
    <property type="entry name" value="Protein kinase-like (PK-like)"/>
    <property type="match status" value="1"/>
</dbReference>
<keyword evidence="4" id="KW-0808">Transferase</keyword>
<comment type="catalytic activity">
    <reaction evidence="13">
        <text>L-threonyl-[protein] + ATP = O-phospho-L-threonyl-[protein] + ADP + H(+)</text>
        <dbReference type="Rhea" id="RHEA:46608"/>
        <dbReference type="Rhea" id="RHEA-COMP:11060"/>
        <dbReference type="Rhea" id="RHEA-COMP:11605"/>
        <dbReference type="ChEBI" id="CHEBI:15378"/>
        <dbReference type="ChEBI" id="CHEBI:30013"/>
        <dbReference type="ChEBI" id="CHEBI:30616"/>
        <dbReference type="ChEBI" id="CHEBI:61977"/>
        <dbReference type="ChEBI" id="CHEBI:456216"/>
        <dbReference type="EC" id="2.7.11.1"/>
    </reaction>
</comment>
<comment type="subcellular location">
    <subcellularLocation>
        <location evidence="1">Membrane</location>
        <topology evidence="1">Single-pass type I membrane protein</topology>
    </subcellularLocation>
</comment>
<sequence length="220" mass="24493">MINNAEGDGKEFINEVGTMGKIHHLNAVRLLGFCADGFHRALVYDFFPNGSLQKFISPPSNEDSFLGWDKLQQIALGIANGIEYLHQSCDQRILHFDINPHNVLIDDNLTPKITNFGLAKMCSKNQSTISMTAARGTLGYMAPESDIYSYGILLLEIVGGRKNTNPTTNEENFQVLYPDWIHGLLKGEEIHIAIDEEGDFRIAKKLAIVGLWCILCIIGL</sequence>
<dbReference type="InterPro" id="IPR011009">
    <property type="entry name" value="Kinase-like_dom_sf"/>
</dbReference>
<comment type="caution">
    <text evidence="16">The sequence shown here is derived from an EMBL/GenBank/DDBJ whole genome shotgun (WGS) entry which is preliminary data.</text>
</comment>
<comment type="catalytic activity">
    <reaction evidence="14">
        <text>L-seryl-[protein] + ATP = O-phospho-L-seryl-[protein] + ADP + H(+)</text>
        <dbReference type="Rhea" id="RHEA:17989"/>
        <dbReference type="Rhea" id="RHEA-COMP:9863"/>
        <dbReference type="Rhea" id="RHEA-COMP:11604"/>
        <dbReference type="ChEBI" id="CHEBI:15378"/>
        <dbReference type="ChEBI" id="CHEBI:29999"/>
        <dbReference type="ChEBI" id="CHEBI:30616"/>
        <dbReference type="ChEBI" id="CHEBI:83421"/>
        <dbReference type="ChEBI" id="CHEBI:456216"/>
        <dbReference type="EC" id="2.7.11.1"/>
    </reaction>
</comment>
<dbReference type="EMBL" id="PSQE01000001">
    <property type="protein sequence ID" value="RHN77774.1"/>
    <property type="molecule type" value="Genomic_DNA"/>
</dbReference>
<evidence type="ECO:0000256" key="8">
    <source>
        <dbReference type="ARBA" id="ARBA00022777"/>
    </source>
</evidence>
<evidence type="ECO:0000256" key="5">
    <source>
        <dbReference type="ARBA" id="ARBA00022692"/>
    </source>
</evidence>
<feature type="domain" description="Protein kinase" evidence="15">
    <location>
        <begin position="1"/>
        <end position="220"/>
    </location>
</feature>
<evidence type="ECO:0000256" key="1">
    <source>
        <dbReference type="ARBA" id="ARBA00004479"/>
    </source>
</evidence>
<keyword evidence="10" id="KW-1133">Transmembrane helix</keyword>
<dbReference type="PANTHER" id="PTHR27009">
    <property type="entry name" value="RUST RESISTANCE KINASE LR10-RELATED"/>
    <property type="match status" value="1"/>
</dbReference>
<dbReference type="Pfam" id="PF00069">
    <property type="entry name" value="Pkinase"/>
    <property type="match status" value="1"/>
</dbReference>
<evidence type="ECO:0000256" key="6">
    <source>
        <dbReference type="ARBA" id="ARBA00022729"/>
    </source>
</evidence>
<dbReference type="InterPro" id="IPR045874">
    <property type="entry name" value="LRK10/LRL21-25-like"/>
</dbReference>
<keyword evidence="9" id="KW-0067">ATP-binding</keyword>
<keyword evidence="16" id="KW-0378">Hydrolase</keyword>
<keyword evidence="8 16" id="KW-0418">Kinase</keyword>
<evidence type="ECO:0000256" key="11">
    <source>
        <dbReference type="ARBA" id="ARBA00023136"/>
    </source>
</evidence>
<dbReference type="Gramene" id="rna1262">
    <property type="protein sequence ID" value="RHN77774.1"/>
    <property type="gene ID" value="gene1262"/>
</dbReference>
<keyword evidence="11" id="KW-0472">Membrane</keyword>
<keyword evidence="7" id="KW-0547">Nucleotide-binding</keyword>
<dbReference type="GO" id="GO:0106310">
    <property type="term" value="F:protein serine kinase activity"/>
    <property type="evidence" value="ECO:0007669"/>
    <property type="project" value="RHEA"/>
</dbReference>
<name>A0A396JKQ8_MEDTR</name>
<keyword evidence="3" id="KW-0723">Serine/threonine-protein kinase</keyword>
<evidence type="ECO:0000256" key="3">
    <source>
        <dbReference type="ARBA" id="ARBA00022527"/>
    </source>
</evidence>
<dbReference type="GO" id="GO:0004674">
    <property type="term" value="F:protein serine/threonine kinase activity"/>
    <property type="evidence" value="ECO:0007669"/>
    <property type="project" value="UniProtKB-KW"/>
</dbReference>
<evidence type="ECO:0000256" key="9">
    <source>
        <dbReference type="ARBA" id="ARBA00022840"/>
    </source>
</evidence>
<keyword evidence="12" id="KW-0325">Glycoprotein</keyword>
<dbReference type="Proteomes" id="UP000265566">
    <property type="component" value="Chromosome 1"/>
</dbReference>
<dbReference type="PROSITE" id="PS50011">
    <property type="entry name" value="PROTEIN_KINASE_DOM"/>
    <property type="match status" value="1"/>
</dbReference>
<dbReference type="InterPro" id="IPR000719">
    <property type="entry name" value="Prot_kinase_dom"/>
</dbReference>
<accession>A0A396JKQ8</accession>
<gene>
    <name evidence="16" type="ORF">MtrunA17_Chr1g0158351</name>
</gene>
<evidence type="ECO:0000256" key="7">
    <source>
        <dbReference type="ARBA" id="ARBA00022741"/>
    </source>
</evidence>
<protein>
    <recommendedName>
        <fullName evidence="2">non-specific serine/threonine protein kinase</fullName>
        <ecNumber evidence="2">2.7.11.1</ecNumber>
    </recommendedName>
</protein>
<evidence type="ECO:0000313" key="16">
    <source>
        <dbReference type="EMBL" id="RHN77774.1"/>
    </source>
</evidence>
<keyword evidence="5" id="KW-0812">Transmembrane</keyword>
<evidence type="ECO:0000256" key="13">
    <source>
        <dbReference type="ARBA" id="ARBA00047899"/>
    </source>
</evidence>